<feature type="compositionally biased region" description="Polar residues" evidence="1">
    <location>
        <begin position="1"/>
        <end position="19"/>
    </location>
</feature>
<comment type="caution">
    <text evidence="2">The sequence shown here is derived from an EMBL/GenBank/DDBJ whole genome shotgun (WGS) entry which is preliminary data.</text>
</comment>
<accession>A0A9Q1C2R7</accession>
<evidence type="ECO:0000313" key="2">
    <source>
        <dbReference type="EMBL" id="KAJ8037178.1"/>
    </source>
</evidence>
<sequence length="65" mass="7294">MKRSGNNPELSNHSKSTGPGQEEICSMIRGTVCQQEAIYTNKLDSDGIKDPWLSSRTVESLYEEF</sequence>
<proteinExistence type="predicted"/>
<dbReference type="AlphaFoldDB" id="A0A9Q1C2R7"/>
<feature type="region of interest" description="Disordered" evidence="1">
    <location>
        <begin position="1"/>
        <end position="23"/>
    </location>
</feature>
<dbReference type="Proteomes" id="UP001152320">
    <property type="component" value="Chromosome 8"/>
</dbReference>
<organism evidence="2 3">
    <name type="scientific">Holothuria leucospilota</name>
    <name type="common">Black long sea cucumber</name>
    <name type="synonym">Mertensiothuria leucospilota</name>
    <dbReference type="NCBI Taxonomy" id="206669"/>
    <lineage>
        <taxon>Eukaryota</taxon>
        <taxon>Metazoa</taxon>
        <taxon>Echinodermata</taxon>
        <taxon>Eleutherozoa</taxon>
        <taxon>Echinozoa</taxon>
        <taxon>Holothuroidea</taxon>
        <taxon>Aspidochirotacea</taxon>
        <taxon>Aspidochirotida</taxon>
        <taxon>Holothuriidae</taxon>
        <taxon>Holothuria</taxon>
    </lineage>
</organism>
<evidence type="ECO:0000256" key="1">
    <source>
        <dbReference type="SAM" id="MobiDB-lite"/>
    </source>
</evidence>
<protein>
    <submittedName>
        <fullName evidence="2">Uncharacterized protein</fullName>
    </submittedName>
</protein>
<keyword evidence="3" id="KW-1185">Reference proteome</keyword>
<evidence type="ECO:0000313" key="3">
    <source>
        <dbReference type="Proteomes" id="UP001152320"/>
    </source>
</evidence>
<dbReference type="EMBL" id="JAIZAY010000008">
    <property type="protein sequence ID" value="KAJ8037178.1"/>
    <property type="molecule type" value="Genomic_DNA"/>
</dbReference>
<name>A0A9Q1C2R7_HOLLE</name>
<reference evidence="2" key="1">
    <citation type="submission" date="2021-10" db="EMBL/GenBank/DDBJ databases">
        <title>Tropical sea cucumber genome reveals ecological adaptation and Cuvierian tubules defense mechanism.</title>
        <authorList>
            <person name="Chen T."/>
        </authorList>
    </citation>
    <scope>NUCLEOTIDE SEQUENCE</scope>
    <source>
        <strain evidence="2">Nanhai2018</strain>
        <tissue evidence="2">Muscle</tissue>
    </source>
</reference>
<gene>
    <name evidence="2" type="ORF">HOLleu_17928</name>
</gene>